<accession>A0ABQ1DIF1</accession>
<keyword evidence="3" id="KW-1185">Reference proteome</keyword>
<evidence type="ECO:0000313" key="3">
    <source>
        <dbReference type="Proteomes" id="UP000614982"/>
    </source>
</evidence>
<name>A0ABQ1DIF1_PSECI</name>
<protein>
    <recommendedName>
        <fullName evidence="1">RelA/SpoT domain-containing protein</fullName>
    </recommendedName>
</protein>
<dbReference type="InterPro" id="IPR043519">
    <property type="entry name" value="NT_sf"/>
</dbReference>
<proteinExistence type="predicted"/>
<dbReference type="SMART" id="SM00954">
    <property type="entry name" value="RelA_SpoT"/>
    <property type="match status" value="1"/>
</dbReference>
<dbReference type="RefSeq" id="WP_025261039.1">
    <property type="nucleotide sequence ID" value="NZ_BLWA01000002.1"/>
</dbReference>
<dbReference type="PANTHER" id="PTHR41773">
    <property type="entry name" value="GTP PYROPHOSPHATASE-RELATED"/>
    <property type="match status" value="1"/>
</dbReference>
<reference evidence="2 3" key="1">
    <citation type="submission" date="2020-05" db="EMBL/GenBank/DDBJ databases">
        <title>Genetic diversity of Pseudomonas cichorii.</title>
        <authorList>
            <person name="Tani S."/>
            <person name="Yagi H."/>
            <person name="Hashimoto S."/>
            <person name="Iiyama K."/>
            <person name="Furuya N."/>
        </authorList>
    </citation>
    <scope>NUCLEOTIDE SEQUENCE [LARGE SCALE GENOMIC DNA]</scope>
    <source>
        <strain evidence="2 3">LMG 2162</strain>
    </source>
</reference>
<evidence type="ECO:0000259" key="1">
    <source>
        <dbReference type="SMART" id="SM00954"/>
    </source>
</evidence>
<organism evidence="2 3">
    <name type="scientific">Pseudomonas cichorii</name>
    <dbReference type="NCBI Taxonomy" id="36746"/>
    <lineage>
        <taxon>Bacteria</taxon>
        <taxon>Pseudomonadati</taxon>
        <taxon>Pseudomonadota</taxon>
        <taxon>Gammaproteobacteria</taxon>
        <taxon>Pseudomonadales</taxon>
        <taxon>Pseudomonadaceae</taxon>
        <taxon>Pseudomonas</taxon>
    </lineage>
</organism>
<sequence length="359" mass="40256">MKPQDSKEFYECYKTSKVELTRCGLEVSVLSRIYEDYERQVPYLEQTATSLAAVIQKIPGVHSVRWRVKEASHVISKIIRKHSEGSKKYRDIDSSNYTSIIHDLVGLRALHLYKSSMLSIDEEVRKALDVFEGPTAYVRQGDSVCAIEDKGFVIKEHDDAYRSVHYIIQSAPFKGKVYSELQVRTIFEEGWAEIDHDIRYPNYSDNVLVKQFLGIFNRLCGGADEMGDFVKTLTIALSAEKADTYEPVEEASSQISALKENISKLNSLVDSPEQRNVLCDLERNLKELESHYSQALAVSQKAVNDSYKGLGGWGLAARLVSDIMTASAAAEKIKQSQYNIVDMGAAVTLKSLSDGSDDK</sequence>
<dbReference type="EMBL" id="BLWA01000002">
    <property type="protein sequence ID" value="GFM90750.1"/>
    <property type="molecule type" value="Genomic_DNA"/>
</dbReference>
<comment type="caution">
    <text evidence="2">The sequence shown here is derived from an EMBL/GenBank/DDBJ whole genome shotgun (WGS) entry which is preliminary data.</text>
</comment>
<evidence type="ECO:0000313" key="2">
    <source>
        <dbReference type="EMBL" id="GFM90750.1"/>
    </source>
</evidence>
<dbReference type="GeneID" id="93660175"/>
<dbReference type="PANTHER" id="PTHR41773:SF1">
    <property type="entry name" value="RELA_SPOT DOMAIN-CONTAINING PROTEIN"/>
    <property type="match status" value="1"/>
</dbReference>
<feature type="domain" description="RelA/SpoT" evidence="1">
    <location>
        <begin position="66"/>
        <end position="206"/>
    </location>
</feature>
<gene>
    <name evidence="2" type="ORF">PSCICP_07220</name>
</gene>
<dbReference type="Pfam" id="PF04607">
    <property type="entry name" value="RelA_SpoT"/>
    <property type="match status" value="1"/>
</dbReference>
<dbReference type="SUPFAM" id="SSF81301">
    <property type="entry name" value="Nucleotidyltransferase"/>
    <property type="match status" value="1"/>
</dbReference>
<dbReference type="Gene3D" id="3.30.460.10">
    <property type="entry name" value="Beta Polymerase, domain 2"/>
    <property type="match status" value="1"/>
</dbReference>
<dbReference type="CDD" id="cd05399">
    <property type="entry name" value="NT_Rel-Spo_like"/>
    <property type="match status" value="1"/>
</dbReference>
<dbReference type="Proteomes" id="UP000614982">
    <property type="component" value="Unassembled WGS sequence"/>
</dbReference>
<dbReference type="InterPro" id="IPR007685">
    <property type="entry name" value="RelA_SpoT"/>
</dbReference>